<dbReference type="InterPro" id="IPR010929">
    <property type="entry name" value="PDR_CDR_ABC"/>
</dbReference>
<evidence type="ECO:0000256" key="1">
    <source>
        <dbReference type="ARBA" id="ARBA00022448"/>
    </source>
</evidence>
<dbReference type="EMBL" id="NAJN01003583">
    <property type="protein sequence ID" value="TKA37731.1"/>
    <property type="molecule type" value="Genomic_DNA"/>
</dbReference>
<dbReference type="GO" id="GO:0005524">
    <property type="term" value="F:ATP binding"/>
    <property type="evidence" value="ECO:0007669"/>
    <property type="project" value="InterPro"/>
</dbReference>
<dbReference type="AlphaFoldDB" id="A0A4U0UP96"/>
<accession>A0A4U0UP96</accession>
<dbReference type="OrthoDB" id="245989at2759"/>
<dbReference type="STRING" id="331657.A0A4U0UP96"/>
<sequence length="163" mass="18321">GARTVSGDDYIAASFSYYYSNVWRNFGILLAFLFGFMVIYFVATEMNSSTTSTAEVLVFRRGHVPAYMQDIDKKQANDEEMAAPEAASKEGADSEGVNVIPPQKDIFTWRDAVYDIEIKGNPRRLLDHVSAELPTIYHRVLRLVVIVWYKDSLVVIVVVCGIS</sequence>
<feature type="domain" description="CDR ABC transporter" evidence="3">
    <location>
        <begin position="1"/>
        <end position="66"/>
    </location>
</feature>
<gene>
    <name evidence="4" type="ORF">B0A49_13609</name>
</gene>
<proteinExistence type="predicted"/>
<evidence type="ECO:0000259" key="3">
    <source>
        <dbReference type="Pfam" id="PF06422"/>
    </source>
</evidence>
<comment type="caution">
    <text evidence="4">The sequence shown here is derived from an EMBL/GenBank/DDBJ whole genome shotgun (WGS) entry which is preliminary data.</text>
</comment>
<keyword evidence="5" id="KW-1185">Reference proteome</keyword>
<dbReference type="GO" id="GO:0016020">
    <property type="term" value="C:membrane"/>
    <property type="evidence" value="ECO:0007669"/>
    <property type="project" value="InterPro"/>
</dbReference>
<evidence type="ECO:0000313" key="4">
    <source>
        <dbReference type="EMBL" id="TKA37731.1"/>
    </source>
</evidence>
<keyword evidence="1" id="KW-0813">Transport</keyword>
<feature type="non-terminal residue" evidence="4">
    <location>
        <position position="1"/>
    </location>
</feature>
<keyword evidence="2" id="KW-0812">Transmembrane</keyword>
<name>A0A4U0UP96_9PEZI</name>
<dbReference type="Pfam" id="PF06422">
    <property type="entry name" value="PDR_CDR"/>
    <property type="match status" value="1"/>
</dbReference>
<keyword evidence="2" id="KW-0472">Membrane</keyword>
<feature type="transmembrane region" description="Helical" evidence="2">
    <location>
        <begin position="22"/>
        <end position="43"/>
    </location>
</feature>
<evidence type="ECO:0000256" key="2">
    <source>
        <dbReference type="SAM" id="Phobius"/>
    </source>
</evidence>
<organism evidence="4 5">
    <name type="scientific">Cryomyces minteri</name>
    <dbReference type="NCBI Taxonomy" id="331657"/>
    <lineage>
        <taxon>Eukaryota</taxon>
        <taxon>Fungi</taxon>
        <taxon>Dikarya</taxon>
        <taxon>Ascomycota</taxon>
        <taxon>Pezizomycotina</taxon>
        <taxon>Dothideomycetes</taxon>
        <taxon>Dothideomycetes incertae sedis</taxon>
        <taxon>Cryomyces</taxon>
    </lineage>
</organism>
<reference evidence="4 5" key="1">
    <citation type="submission" date="2017-03" db="EMBL/GenBank/DDBJ databases">
        <title>Genomes of endolithic fungi from Antarctica.</title>
        <authorList>
            <person name="Coleine C."/>
            <person name="Masonjones S."/>
            <person name="Stajich J.E."/>
        </authorList>
    </citation>
    <scope>NUCLEOTIDE SEQUENCE [LARGE SCALE GENOMIC DNA]</scope>
    <source>
        <strain evidence="4 5">CCFEE 5187</strain>
    </source>
</reference>
<keyword evidence="2" id="KW-1133">Transmembrane helix</keyword>
<dbReference type="Proteomes" id="UP000308768">
    <property type="component" value="Unassembled WGS sequence"/>
</dbReference>
<dbReference type="GO" id="GO:0042626">
    <property type="term" value="F:ATPase-coupled transmembrane transporter activity"/>
    <property type="evidence" value="ECO:0007669"/>
    <property type="project" value="InterPro"/>
</dbReference>
<protein>
    <recommendedName>
        <fullName evidence="3">CDR ABC transporter domain-containing protein</fullName>
    </recommendedName>
</protein>
<evidence type="ECO:0000313" key="5">
    <source>
        <dbReference type="Proteomes" id="UP000308768"/>
    </source>
</evidence>